<feature type="signal peptide" evidence="1">
    <location>
        <begin position="1"/>
        <end position="21"/>
    </location>
</feature>
<keyword evidence="3" id="KW-1185">Reference proteome</keyword>
<reference evidence="2 3" key="1">
    <citation type="submission" date="2020-08" db="EMBL/GenBank/DDBJ databases">
        <authorList>
            <person name="Hejnol A."/>
        </authorList>
    </citation>
    <scope>NUCLEOTIDE SEQUENCE [LARGE SCALE GENOMIC DNA]</scope>
</reference>
<keyword evidence="1" id="KW-0732">Signal</keyword>
<dbReference type="AlphaFoldDB" id="A0A7I8VLU8"/>
<organism evidence="2 3">
    <name type="scientific">Dimorphilus gyrociliatus</name>
    <dbReference type="NCBI Taxonomy" id="2664684"/>
    <lineage>
        <taxon>Eukaryota</taxon>
        <taxon>Metazoa</taxon>
        <taxon>Spiralia</taxon>
        <taxon>Lophotrochozoa</taxon>
        <taxon>Annelida</taxon>
        <taxon>Polychaeta</taxon>
        <taxon>Polychaeta incertae sedis</taxon>
        <taxon>Dinophilidae</taxon>
        <taxon>Dimorphilus</taxon>
    </lineage>
</organism>
<dbReference type="Proteomes" id="UP000549394">
    <property type="component" value="Unassembled WGS sequence"/>
</dbReference>
<gene>
    <name evidence="2" type="ORF">DGYR_LOCUS5809</name>
</gene>
<evidence type="ECO:0000313" key="3">
    <source>
        <dbReference type="Proteomes" id="UP000549394"/>
    </source>
</evidence>
<feature type="chain" id="PRO_5029562883" evidence="1">
    <location>
        <begin position="22"/>
        <end position="160"/>
    </location>
</feature>
<evidence type="ECO:0000313" key="2">
    <source>
        <dbReference type="EMBL" id="CAD5117263.1"/>
    </source>
</evidence>
<accession>A0A7I8VLU8</accession>
<proteinExistence type="predicted"/>
<protein>
    <submittedName>
        <fullName evidence="2">DgyrCDS6055</fullName>
    </submittedName>
</protein>
<comment type="caution">
    <text evidence="2">The sequence shown here is derived from an EMBL/GenBank/DDBJ whole genome shotgun (WGS) entry which is preliminary data.</text>
</comment>
<evidence type="ECO:0000256" key="1">
    <source>
        <dbReference type="SAM" id="SignalP"/>
    </source>
</evidence>
<sequence length="160" mass="18684">MTNVKWVVFVLPLLLIQTTQQKGEKQWLHTKHVVFSNSARQLVLYGGSKLWITCFTSTSKNDTKPYLSFHWLWMGVKKTLRRSDHLPGLTLQDGQHVTADSLLTWRHMIIKPGCQQWMRLGNNSFDCSISDGRQVKWAQKFDVKLLHPEEFWRRGDSSDV</sequence>
<name>A0A7I8VLU8_9ANNE</name>
<dbReference type="EMBL" id="CAJFCJ010000007">
    <property type="protein sequence ID" value="CAD5117263.1"/>
    <property type="molecule type" value="Genomic_DNA"/>
</dbReference>